<accession>A0A0L0SUB8</accession>
<evidence type="ECO:0000256" key="1">
    <source>
        <dbReference type="SAM" id="MobiDB-lite"/>
    </source>
</evidence>
<protein>
    <submittedName>
        <fullName evidence="2">Uncharacterized protein</fullName>
    </submittedName>
</protein>
<name>A0A0L0SUB8_ALLM3</name>
<dbReference type="AlphaFoldDB" id="A0A0L0SUB8"/>
<dbReference type="VEuPathDB" id="FungiDB:AMAG_19356"/>
<feature type="region of interest" description="Disordered" evidence="1">
    <location>
        <begin position="328"/>
        <end position="349"/>
    </location>
</feature>
<organism evidence="2 3">
    <name type="scientific">Allomyces macrogynus (strain ATCC 38327)</name>
    <name type="common">Allomyces javanicus var. macrogynus</name>
    <dbReference type="NCBI Taxonomy" id="578462"/>
    <lineage>
        <taxon>Eukaryota</taxon>
        <taxon>Fungi</taxon>
        <taxon>Fungi incertae sedis</taxon>
        <taxon>Blastocladiomycota</taxon>
        <taxon>Blastocladiomycetes</taxon>
        <taxon>Blastocladiales</taxon>
        <taxon>Blastocladiaceae</taxon>
        <taxon>Allomyces</taxon>
    </lineage>
</organism>
<keyword evidence="3" id="KW-1185">Reference proteome</keyword>
<feature type="region of interest" description="Disordered" evidence="1">
    <location>
        <begin position="1"/>
        <end position="164"/>
    </location>
</feature>
<evidence type="ECO:0000313" key="2">
    <source>
        <dbReference type="EMBL" id="KNE66178.1"/>
    </source>
</evidence>
<evidence type="ECO:0000313" key="3">
    <source>
        <dbReference type="Proteomes" id="UP000054350"/>
    </source>
</evidence>
<feature type="compositionally biased region" description="Polar residues" evidence="1">
    <location>
        <begin position="29"/>
        <end position="39"/>
    </location>
</feature>
<feature type="compositionally biased region" description="Pro residues" evidence="1">
    <location>
        <begin position="331"/>
        <end position="340"/>
    </location>
</feature>
<dbReference type="EMBL" id="GG745349">
    <property type="protein sequence ID" value="KNE66178.1"/>
    <property type="molecule type" value="Genomic_DNA"/>
</dbReference>
<feature type="compositionally biased region" description="Basic and acidic residues" evidence="1">
    <location>
        <begin position="101"/>
        <end position="110"/>
    </location>
</feature>
<feature type="region of interest" description="Disordered" evidence="1">
    <location>
        <begin position="182"/>
        <end position="208"/>
    </location>
</feature>
<proteinExistence type="predicted"/>
<reference evidence="2 3" key="1">
    <citation type="submission" date="2009-11" db="EMBL/GenBank/DDBJ databases">
        <title>Annotation of Allomyces macrogynus ATCC 38327.</title>
        <authorList>
            <consortium name="The Broad Institute Genome Sequencing Platform"/>
            <person name="Russ C."/>
            <person name="Cuomo C."/>
            <person name="Burger G."/>
            <person name="Gray M.W."/>
            <person name="Holland P.W.H."/>
            <person name="King N."/>
            <person name="Lang F.B.F."/>
            <person name="Roger A.J."/>
            <person name="Ruiz-Trillo I."/>
            <person name="Young S.K."/>
            <person name="Zeng Q."/>
            <person name="Gargeya S."/>
            <person name="Fitzgerald M."/>
            <person name="Haas B."/>
            <person name="Abouelleil A."/>
            <person name="Alvarado L."/>
            <person name="Arachchi H.M."/>
            <person name="Berlin A."/>
            <person name="Chapman S.B."/>
            <person name="Gearin G."/>
            <person name="Goldberg J."/>
            <person name="Griggs A."/>
            <person name="Gujja S."/>
            <person name="Hansen M."/>
            <person name="Heiman D."/>
            <person name="Howarth C."/>
            <person name="Larimer J."/>
            <person name="Lui A."/>
            <person name="MacDonald P.J.P."/>
            <person name="McCowen C."/>
            <person name="Montmayeur A."/>
            <person name="Murphy C."/>
            <person name="Neiman D."/>
            <person name="Pearson M."/>
            <person name="Priest M."/>
            <person name="Roberts A."/>
            <person name="Saif S."/>
            <person name="Shea T."/>
            <person name="Sisk P."/>
            <person name="Stolte C."/>
            <person name="Sykes S."/>
            <person name="Wortman J."/>
            <person name="Nusbaum C."/>
            <person name="Birren B."/>
        </authorList>
    </citation>
    <scope>NUCLEOTIDE SEQUENCE [LARGE SCALE GENOMIC DNA]</scope>
    <source>
        <strain evidence="2 3">ATCC 38327</strain>
    </source>
</reference>
<dbReference type="Proteomes" id="UP000054350">
    <property type="component" value="Unassembled WGS sequence"/>
</dbReference>
<sequence length="349" mass="37602">MSSRRRPLLSPVDEEEEDEDKEDAARAPGTSTATSSVRASGNGVRPVSVGSASASLGERGHGTSSIYQLQEFLDAISDTSSRSDDGDDDENGTTHRSRTRSKSERSDRSLRGLPRVLSLSAPSRASELSSARVLPPPPPLPVVSRPMSPPRGAAPANDEEERHDVEGAELRRMQSALWATVTAHQPRRPPRSGRISMADSAPPHLEPPAVTRLRRVPSNASTSSALSDRELATVVVRSRLLTQTDGDLTRLLDANRRGDAAALHRASSQVSLRPVDHTMSRPRLPANVDEERRVAYEHARDLIQAKKTFNVSVGHGIKALIAAHILDDPDAPPPDTPPGTAPFCSRSLD</sequence>
<feature type="compositionally biased region" description="Acidic residues" evidence="1">
    <location>
        <begin position="12"/>
        <end position="22"/>
    </location>
</feature>
<reference evidence="3" key="2">
    <citation type="submission" date="2009-11" db="EMBL/GenBank/DDBJ databases">
        <title>The Genome Sequence of Allomyces macrogynus strain ATCC 38327.</title>
        <authorList>
            <consortium name="The Broad Institute Genome Sequencing Platform"/>
            <person name="Russ C."/>
            <person name="Cuomo C."/>
            <person name="Shea T."/>
            <person name="Young S.K."/>
            <person name="Zeng Q."/>
            <person name="Koehrsen M."/>
            <person name="Haas B."/>
            <person name="Borodovsky M."/>
            <person name="Guigo R."/>
            <person name="Alvarado L."/>
            <person name="Berlin A."/>
            <person name="Borenstein D."/>
            <person name="Chen Z."/>
            <person name="Engels R."/>
            <person name="Freedman E."/>
            <person name="Gellesch M."/>
            <person name="Goldberg J."/>
            <person name="Griggs A."/>
            <person name="Gujja S."/>
            <person name="Heiman D."/>
            <person name="Hepburn T."/>
            <person name="Howarth C."/>
            <person name="Jen D."/>
            <person name="Larson L."/>
            <person name="Lewis B."/>
            <person name="Mehta T."/>
            <person name="Park D."/>
            <person name="Pearson M."/>
            <person name="Roberts A."/>
            <person name="Saif S."/>
            <person name="Shenoy N."/>
            <person name="Sisk P."/>
            <person name="Stolte C."/>
            <person name="Sykes S."/>
            <person name="Walk T."/>
            <person name="White J."/>
            <person name="Yandava C."/>
            <person name="Burger G."/>
            <person name="Gray M.W."/>
            <person name="Holland P.W.H."/>
            <person name="King N."/>
            <person name="Lang F.B.F."/>
            <person name="Roger A.J."/>
            <person name="Ruiz-Trillo I."/>
            <person name="Lander E."/>
            <person name="Nusbaum C."/>
        </authorList>
    </citation>
    <scope>NUCLEOTIDE SEQUENCE [LARGE SCALE GENOMIC DNA]</scope>
    <source>
        <strain evidence="3">ATCC 38327</strain>
    </source>
</reference>
<gene>
    <name evidence="2" type="ORF">AMAG_19356</name>
</gene>